<dbReference type="GO" id="GO:0009306">
    <property type="term" value="P:protein secretion"/>
    <property type="evidence" value="ECO:0007669"/>
    <property type="project" value="TreeGrafter"/>
</dbReference>
<dbReference type="Gene3D" id="3.55.50.30">
    <property type="match status" value="1"/>
</dbReference>
<dbReference type="EMBL" id="LHZR01000109">
    <property type="protein sequence ID" value="KXV47489.1"/>
    <property type="molecule type" value="Genomic_DNA"/>
</dbReference>
<dbReference type="STRING" id="318683.A0U94_10215"/>
<reference evidence="1 2" key="1">
    <citation type="submission" date="2015-06" db="EMBL/GenBank/DDBJ databases">
        <title>Improved classification and identification of acetic acid bacteria using matrix-assisted laser desorption/ionization time-of-flight mass spectrometry; Gluconobacter nephelii and Gluconobacter uchimurae are later heterotypic synonyms of Gluconobacter japonicus and Gluconobacter oxydans, respectively.</title>
        <authorList>
            <person name="Li L."/>
            <person name="Cleenwerck I."/>
            <person name="De Vuyst L."/>
            <person name="Vandamme P."/>
        </authorList>
    </citation>
    <scope>NUCLEOTIDE SEQUENCE [LARGE SCALE GENOMIC DNA]</scope>
    <source>
        <strain evidence="1 2">LMG 1768</strain>
    </source>
</reference>
<dbReference type="OrthoDB" id="9775455at2"/>
<dbReference type="PANTHER" id="PTHR30332">
    <property type="entry name" value="PROBABLE GENERAL SECRETION PATHWAY PROTEIN D"/>
    <property type="match status" value="1"/>
</dbReference>
<dbReference type="Gene3D" id="3.30.1370.120">
    <property type="match status" value="1"/>
</dbReference>
<dbReference type="PATRIC" id="fig|318683.6.peg.1445"/>
<dbReference type="GO" id="GO:0015627">
    <property type="term" value="C:type II protein secretion system complex"/>
    <property type="evidence" value="ECO:0007669"/>
    <property type="project" value="TreeGrafter"/>
</dbReference>
<dbReference type="InterPro" id="IPR038591">
    <property type="entry name" value="NolW-like_sf"/>
</dbReference>
<accession>A0A149THX4</accession>
<gene>
    <name evidence="1" type="ORF">AD945_10720</name>
</gene>
<dbReference type="AlphaFoldDB" id="A0A149THX4"/>
<dbReference type="PANTHER" id="PTHR30332:SF5">
    <property type="entry name" value="SPI-1 TYPE 3 SECRETION SYSTEM SECRETIN"/>
    <property type="match status" value="1"/>
</dbReference>
<dbReference type="InterPro" id="IPR050810">
    <property type="entry name" value="Bact_Secretion_Sys_Channel"/>
</dbReference>
<comment type="caution">
    <text evidence="1">The sequence shown here is derived from an EMBL/GenBank/DDBJ whole genome shotgun (WGS) entry which is preliminary data.</text>
</comment>
<protein>
    <submittedName>
        <fullName evidence="1">Uncharacterized protein</fullName>
    </submittedName>
</protein>
<dbReference type="Proteomes" id="UP000075636">
    <property type="component" value="Unassembled WGS sequence"/>
</dbReference>
<name>A0A149THX4_9PROT</name>
<evidence type="ECO:0000313" key="2">
    <source>
        <dbReference type="Proteomes" id="UP000075636"/>
    </source>
</evidence>
<evidence type="ECO:0000313" key="1">
    <source>
        <dbReference type="EMBL" id="KXV47489.1"/>
    </source>
</evidence>
<dbReference type="RefSeq" id="WP_062108708.1">
    <property type="nucleotide sequence ID" value="NZ_CP014689.1"/>
</dbReference>
<dbReference type="KEGG" id="gal:A0U94_10215"/>
<proteinExistence type="predicted"/>
<organism evidence="1 2">
    <name type="scientific">Gluconobacter albidus</name>
    <dbReference type="NCBI Taxonomy" id="318683"/>
    <lineage>
        <taxon>Bacteria</taxon>
        <taxon>Pseudomonadati</taxon>
        <taxon>Pseudomonadota</taxon>
        <taxon>Alphaproteobacteria</taxon>
        <taxon>Acetobacterales</taxon>
        <taxon>Acetobacteraceae</taxon>
        <taxon>Gluconobacter</taxon>
    </lineage>
</organism>
<sequence>MKQNSNCSSEKTAMPHRRFLSGVLLASAVLGSVVLALPHSVRAEPLPLPDQGRYTVIHQTLPDVLTQFCEDVNLRVVVDPSIQGNVRSGFTAETPLAFLNALSAEYRLDWYYDGNTLHVTPSSATTTQSFPLGGVSYAALMRVVDAKKMLEPHYSVHTDDRGRSVSVFGPPDLRDRISQTIQSLSGPGAGHRTIRIFRGSAVQEVSK</sequence>